<dbReference type="AlphaFoldDB" id="A0A7R8ZYX7"/>
<proteinExistence type="predicted"/>
<gene>
    <name evidence="2" type="ORF">CTOB1V02_LOCUS14798</name>
</gene>
<organism evidence="2">
    <name type="scientific">Cyprideis torosa</name>
    <dbReference type="NCBI Taxonomy" id="163714"/>
    <lineage>
        <taxon>Eukaryota</taxon>
        <taxon>Metazoa</taxon>
        <taxon>Ecdysozoa</taxon>
        <taxon>Arthropoda</taxon>
        <taxon>Crustacea</taxon>
        <taxon>Oligostraca</taxon>
        <taxon>Ostracoda</taxon>
        <taxon>Podocopa</taxon>
        <taxon>Podocopida</taxon>
        <taxon>Cytherocopina</taxon>
        <taxon>Cytheroidea</taxon>
        <taxon>Cytherideidae</taxon>
        <taxon>Cyprideis</taxon>
    </lineage>
</organism>
<feature type="region of interest" description="Disordered" evidence="1">
    <location>
        <begin position="1"/>
        <end position="130"/>
    </location>
</feature>
<name>A0A7R8ZYX7_9CRUS</name>
<feature type="compositionally biased region" description="Acidic residues" evidence="1">
    <location>
        <begin position="1"/>
        <end position="15"/>
    </location>
</feature>
<feature type="compositionally biased region" description="Acidic residues" evidence="1">
    <location>
        <begin position="47"/>
        <end position="57"/>
    </location>
</feature>
<sequence>MNRDDEIETPYDEEQPNSLTSMNRDDEIETPYDEEQPNSLTSMNRDDEIETPYDEEQPNSLTSTSRADEIVPQYDEDLTESTPSLAGSSGVQSSLYREKERDEPLLHPNGRSPPAIKEGVLGRGFAAFLP</sequence>
<accession>A0A7R8ZYX7</accession>
<feature type="compositionally biased region" description="Basic and acidic residues" evidence="1">
    <location>
        <begin position="96"/>
        <end position="105"/>
    </location>
</feature>
<dbReference type="EMBL" id="OB683664">
    <property type="protein sequence ID" value="CAD7236983.1"/>
    <property type="molecule type" value="Genomic_DNA"/>
</dbReference>
<feature type="compositionally biased region" description="Acidic residues" evidence="1">
    <location>
        <begin position="26"/>
        <end position="36"/>
    </location>
</feature>
<protein>
    <submittedName>
        <fullName evidence="2">Uncharacterized protein</fullName>
    </submittedName>
</protein>
<evidence type="ECO:0000256" key="1">
    <source>
        <dbReference type="SAM" id="MobiDB-lite"/>
    </source>
</evidence>
<reference evidence="2" key="1">
    <citation type="submission" date="2020-11" db="EMBL/GenBank/DDBJ databases">
        <authorList>
            <person name="Tran Van P."/>
        </authorList>
    </citation>
    <scope>NUCLEOTIDE SEQUENCE</scope>
</reference>
<evidence type="ECO:0000313" key="2">
    <source>
        <dbReference type="EMBL" id="CAD7236983.1"/>
    </source>
</evidence>
<feature type="compositionally biased region" description="Polar residues" evidence="1">
    <location>
        <begin position="80"/>
        <end position="95"/>
    </location>
</feature>